<dbReference type="Pfam" id="PF14214">
    <property type="entry name" value="Helitron_like_N"/>
    <property type="match status" value="1"/>
</dbReference>
<comment type="caution">
    <text evidence="2">The sequence shown here is derived from an EMBL/GenBank/DDBJ whole genome shotgun (WGS) entry which is preliminary data.</text>
</comment>
<dbReference type="AlphaFoldDB" id="A0A813W5I8"/>
<name>A0A813W5I8_9BILA</name>
<dbReference type="InterPro" id="IPR025476">
    <property type="entry name" value="Helitron_helicase-like"/>
</dbReference>
<proteinExistence type="predicted"/>
<keyword evidence="3" id="KW-1185">Reference proteome</keyword>
<organism evidence="2 3">
    <name type="scientific">Brachionus calyciflorus</name>
    <dbReference type="NCBI Taxonomy" id="104777"/>
    <lineage>
        <taxon>Eukaryota</taxon>
        <taxon>Metazoa</taxon>
        <taxon>Spiralia</taxon>
        <taxon>Gnathifera</taxon>
        <taxon>Rotifera</taxon>
        <taxon>Eurotatoria</taxon>
        <taxon>Monogononta</taxon>
        <taxon>Pseudotrocha</taxon>
        <taxon>Ploima</taxon>
        <taxon>Brachionidae</taxon>
        <taxon>Brachionus</taxon>
    </lineage>
</organism>
<evidence type="ECO:0000313" key="3">
    <source>
        <dbReference type="Proteomes" id="UP000663879"/>
    </source>
</evidence>
<dbReference type="Proteomes" id="UP000663879">
    <property type="component" value="Unassembled WGS sequence"/>
</dbReference>
<accession>A0A813W5I8</accession>
<gene>
    <name evidence="2" type="ORF">OXX778_LOCUS8908</name>
</gene>
<evidence type="ECO:0000259" key="1">
    <source>
        <dbReference type="Pfam" id="PF14214"/>
    </source>
</evidence>
<sequence length="152" mass="18426">MRREEDQQKTARQELDNNFIKDLVTRNEATMFLRTIRSSPQYWEWKKMELNATIRQLGCPTFFITFKNRDISLDEARNEVSRERKIDLVSKDTVKVARYFENRMVELFKYSFRSMSGPFYPDTVVDFFWSVEFQNRGSPHIHKLTWHKDDLN</sequence>
<feature type="domain" description="Helitron helicase-like" evidence="1">
    <location>
        <begin position="23"/>
        <end position="144"/>
    </location>
</feature>
<protein>
    <recommendedName>
        <fullName evidence="1">Helitron helicase-like domain-containing protein</fullName>
    </recommendedName>
</protein>
<dbReference type="OrthoDB" id="6141723at2759"/>
<evidence type="ECO:0000313" key="2">
    <source>
        <dbReference type="EMBL" id="CAF0850160.1"/>
    </source>
</evidence>
<reference evidence="2" key="1">
    <citation type="submission" date="2021-02" db="EMBL/GenBank/DDBJ databases">
        <authorList>
            <person name="Nowell W R."/>
        </authorList>
    </citation>
    <scope>NUCLEOTIDE SEQUENCE</scope>
    <source>
        <strain evidence="2">Ploen Becks lab</strain>
    </source>
</reference>
<dbReference type="EMBL" id="CAJNOC010001268">
    <property type="protein sequence ID" value="CAF0850160.1"/>
    <property type="molecule type" value="Genomic_DNA"/>
</dbReference>